<accession>A0AAI8VG23</accession>
<evidence type="ECO:0000313" key="4">
    <source>
        <dbReference type="Proteomes" id="UP001295740"/>
    </source>
</evidence>
<protein>
    <submittedName>
        <fullName evidence="3">Uu.00g116440.m01.CDS01</fullName>
    </submittedName>
</protein>
<reference evidence="3" key="1">
    <citation type="submission" date="2023-10" db="EMBL/GenBank/DDBJ databases">
        <authorList>
            <person name="Hackl T."/>
        </authorList>
    </citation>
    <scope>NUCLEOTIDE SEQUENCE</scope>
</reference>
<dbReference type="Proteomes" id="UP001295740">
    <property type="component" value="Unassembled WGS sequence"/>
</dbReference>
<feature type="domain" description="FAS1" evidence="2">
    <location>
        <begin position="242"/>
        <end position="438"/>
    </location>
</feature>
<dbReference type="PANTHER" id="PTHR10900:SF125">
    <property type="entry name" value="FAS1 DOMAIN-CONTAINING PROTEIN YLR001C"/>
    <property type="match status" value="1"/>
</dbReference>
<dbReference type="Pfam" id="PF02469">
    <property type="entry name" value="Fasciclin"/>
    <property type="match status" value="2"/>
</dbReference>
<organism evidence="3 4">
    <name type="scientific">Anthostomella pinea</name>
    <dbReference type="NCBI Taxonomy" id="933095"/>
    <lineage>
        <taxon>Eukaryota</taxon>
        <taxon>Fungi</taxon>
        <taxon>Dikarya</taxon>
        <taxon>Ascomycota</taxon>
        <taxon>Pezizomycotina</taxon>
        <taxon>Sordariomycetes</taxon>
        <taxon>Xylariomycetidae</taxon>
        <taxon>Xylariales</taxon>
        <taxon>Xylariaceae</taxon>
        <taxon>Anthostomella</taxon>
    </lineage>
</organism>
<dbReference type="InterPro" id="IPR036378">
    <property type="entry name" value="FAS1_dom_sf"/>
</dbReference>
<keyword evidence="4" id="KW-1185">Reference proteome</keyword>
<proteinExistence type="predicted"/>
<dbReference type="AlphaFoldDB" id="A0AAI8VG23"/>
<dbReference type="SUPFAM" id="SSF82153">
    <property type="entry name" value="FAS1 domain"/>
    <property type="match status" value="2"/>
</dbReference>
<feature type="chain" id="PRO_5042471133" evidence="1">
    <location>
        <begin position="26"/>
        <end position="498"/>
    </location>
</feature>
<comment type="caution">
    <text evidence="3">The sequence shown here is derived from an EMBL/GenBank/DDBJ whole genome shotgun (WGS) entry which is preliminary data.</text>
</comment>
<name>A0AAI8VG23_9PEZI</name>
<dbReference type="EMBL" id="CAUWAG010000006">
    <property type="protein sequence ID" value="CAJ2504250.1"/>
    <property type="molecule type" value="Genomic_DNA"/>
</dbReference>
<evidence type="ECO:0000313" key="3">
    <source>
        <dbReference type="EMBL" id="CAJ2504250.1"/>
    </source>
</evidence>
<feature type="domain" description="FAS1" evidence="2">
    <location>
        <begin position="111"/>
        <end position="249"/>
    </location>
</feature>
<dbReference type="PANTHER" id="PTHR10900">
    <property type="entry name" value="PERIOSTIN-RELATED"/>
    <property type="match status" value="1"/>
</dbReference>
<sequence>MRYTSLLPIVATIAVAFVIPDEATAQQLALEPEAEPPQAPSSSSWWDALPSFDDLRSTAEDTLSSAADALERQASKLSDLLPEVELTTESEYADFLGRGHVGRPGHHGSTNLTVYQAIQASNYTRRFAALVDDYSDLVDVLNSTKANVTAFVPVDKAFERIPDHGKKPPKEFIEKVIEYHIVPGYYPAGRVLAHHTLATALKSEELGDRPQRLRVSLSLFGVRVNFYSKVIMVNLFCKNGIVHGVDKILVPPPPAEKLISLFPSKFSTLELAAEKTGLHHHHESSESHHKTTGLTIFAPTNWAFRKLGPAANAFLFNTDKGLGYLKALLKYHIIVNETLYSDAYYGQEKKDDNDNNKDAELALDVEKDIEGEEEGEVDEQGAKHYHLDLPTLLDDKSLAVDVARWYGFISLTINGHVKVAIQDGVAKDGVVQVVNSVLIPPHKHHQHEDAWKGDESEEISVEELMERLQPFVESEGESVSVVEGVKDKVRETLAWGEL</sequence>
<evidence type="ECO:0000256" key="1">
    <source>
        <dbReference type="SAM" id="SignalP"/>
    </source>
</evidence>
<keyword evidence="1" id="KW-0732">Signal</keyword>
<dbReference type="SMART" id="SM00554">
    <property type="entry name" value="FAS1"/>
    <property type="match status" value="2"/>
</dbReference>
<dbReference type="InterPro" id="IPR000782">
    <property type="entry name" value="FAS1_domain"/>
</dbReference>
<evidence type="ECO:0000259" key="2">
    <source>
        <dbReference type="PROSITE" id="PS50213"/>
    </source>
</evidence>
<dbReference type="Gene3D" id="2.30.180.10">
    <property type="entry name" value="FAS1 domain"/>
    <property type="match status" value="2"/>
</dbReference>
<dbReference type="InterPro" id="IPR050904">
    <property type="entry name" value="Adhesion/Biosynth-related"/>
</dbReference>
<dbReference type="PROSITE" id="PS50213">
    <property type="entry name" value="FAS1"/>
    <property type="match status" value="2"/>
</dbReference>
<gene>
    <name evidence="3" type="ORF">KHLLAP_LOCUS4718</name>
</gene>
<feature type="signal peptide" evidence="1">
    <location>
        <begin position="1"/>
        <end position="25"/>
    </location>
</feature>